<dbReference type="PANTHER" id="PTHR39757:SF5">
    <property type="entry name" value="OS02G0190600 PROTEIN"/>
    <property type="match status" value="1"/>
</dbReference>
<dbReference type="Gene3D" id="3.50.50.60">
    <property type="entry name" value="FAD/NAD(P)-binding domain"/>
    <property type="match status" value="1"/>
</dbReference>
<dbReference type="OrthoDB" id="537501at2"/>
<dbReference type="STRING" id="860235.AOZ06_20680"/>
<sequence>MPDVLIAGAGPSGWALAAHCARLGLETAVVAPQPLRRWPATYGLWGDELATLPPDVTAAEPKVVRAYTTKEHVIPRRYAILDNERLMAALTKNVTAISGRVVDATENRLELADGRQFTARTVVNAMGSRGGTAEQTAYGVIVPEEVAAPVVAPGESIFMDWRSGHNTFLYAMPLGGGKVLLEETALARRPAMDFRTLRTALAERLAPHGIKIDSADVERVRFPLDVRKPKRGRVLPFGAAAGFVHPAAGYSVGEAFRLAPMIAAAIAAGEDPWPALWPGRARLVHFLRHCGLETLLSLSAAETLRFFELFFDLPPDAQRGYLSGRDDPGATISAMLRIFRKASGRTRVVCAKSVIVRVRHMNSR</sequence>
<dbReference type="GO" id="GO:0016117">
    <property type="term" value="P:carotenoid biosynthetic process"/>
    <property type="evidence" value="ECO:0007669"/>
    <property type="project" value="UniProtKB-KW"/>
</dbReference>
<protein>
    <recommendedName>
        <fullName evidence="6">Lycopene cyclase</fullName>
    </recommendedName>
</protein>
<dbReference type="GO" id="GO:0016705">
    <property type="term" value="F:oxidoreductase activity, acting on paired donors, with incorporation or reduction of molecular oxygen"/>
    <property type="evidence" value="ECO:0007669"/>
    <property type="project" value="InterPro"/>
</dbReference>
<reference evidence="4 5" key="1">
    <citation type="submission" date="2015-07" db="EMBL/GenBank/DDBJ databases">
        <title>Genome sequencing of Kibdelosporangium phytohabitans.</title>
        <authorList>
            <person name="Qin S."/>
            <person name="Xing K."/>
        </authorList>
    </citation>
    <scope>NUCLEOTIDE SEQUENCE [LARGE SCALE GENOMIC DNA]</scope>
    <source>
        <strain evidence="4 5">KLBMP1111</strain>
    </source>
</reference>
<dbReference type="InterPro" id="IPR036188">
    <property type="entry name" value="FAD/NAD-bd_sf"/>
</dbReference>
<evidence type="ECO:0000256" key="1">
    <source>
        <dbReference type="ARBA" id="ARBA00006599"/>
    </source>
</evidence>
<dbReference type="RefSeq" id="WP_054290914.1">
    <property type="nucleotide sequence ID" value="NZ_CP012752.1"/>
</dbReference>
<dbReference type="KEGG" id="kphy:AOZ06_20680"/>
<accession>A0A0N9HZN5</accession>
<comment type="similarity">
    <text evidence="1">Belongs to the lycopene cyclase family.</text>
</comment>
<keyword evidence="5" id="KW-1185">Reference proteome</keyword>
<dbReference type="Proteomes" id="UP000063699">
    <property type="component" value="Chromosome"/>
</dbReference>
<evidence type="ECO:0008006" key="6">
    <source>
        <dbReference type="Google" id="ProtNLM"/>
    </source>
</evidence>
<dbReference type="AlphaFoldDB" id="A0A0N9HZN5"/>
<dbReference type="EMBL" id="CP012752">
    <property type="protein sequence ID" value="ALG09009.1"/>
    <property type="molecule type" value="Genomic_DNA"/>
</dbReference>
<name>A0A0N9HZN5_9PSEU</name>
<dbReference type="PANTHER" id="PTHR39757">
    <property type="match status" value="1"/>
</dbReference>
<evidence type="ECO:0000256" key="2">
    <source>
        <dbReference type="ARBA" id="ARBA00022746"/>
    </source>
</evidence>
<evidence type="ECO:0000256" key="3">
    <source>
        <dbReference type="ARBA" id="ARBA00023027"/>
    </source>
</evidence>
<evidence type="ECO:0000313" key="4">
    <source>
        <dbReference type="EMBL" id="ALG09009.1"/>
    </source>
</evidence>
<evidence type="ECO:0000313" key="5">
    <source>
        <dbReference type="Proteomes" id="UP000063699"/>
    </source>
</evidence>
<proteinExistence type="inferred from homology"/>
<dbReference type="PRINTS" id="PR00368">
    <property type="entry name" value="FADPNR"/>
</dbReference>
<keyword evidence="2" id="KW-0125">Carotenoid biosynthesis</keyword>
<keyword evidence="3" id="KW-0520">NAD</keyword>
<dbReference type="SUPFAM" id="SSF51905">
    <property type="entry name" value="FAD/NAD(P)-binding domain"/>
    <property type="match status" value="1"/>
</dbReference>
<gene>
    <name evidence="4" type="ORF">AOZ06_20680</name>
</gene>
<dbReference type="GO" id="GO:0016860">
    <property type="term" value="F:intramolecular oxidoreductase activity"/>
    <property type="evidence" value="ECO:0007669"/>
    <property type="project" value="UniProtKB-ARBA"/>
</dbReference>
<dbReference type="PRINTS" id="PR00469">
    <property type="entry name" value="PNDRDTASEII"/>
</dbReference>
<dbReference type="InterPro" id="IPR010108">
    <property type="entry name" value="Lycopene_cyclase_b/e"/>
</dbReference>
<dbReference type="NCBIfam" id="TIGR01790">
    <property type="entry name" value="carotene-cycl"/>
    <property type="match status" value="1"/>
</dbReference>
<organism evidence="4 5">
    <name type="scientific">Kibdelosporangium phytohabitans</name>
    <dbReference type="NCBI Taxonomy" id="860235"/>
    <lineage>
        <taxon>Bacteria</taxon>
        <taxon>Bacillati</taxon>
        <taxon>Actinomycetota</taxon>
        <taxon>Actinomycetes</taxon>
        <taxon>Pseudonocardiales</taxon>
        <taxon>Pseudonocardiaceae</taxon>
        <taxon>Kibdelosporangium</taxon>
    </lineage>
</organism>
<dbReference type="Pfam" id="PF05834">
    <property type="entry name" value="Lycopene_cycl"/>
    <property type="match status" value="1"/>
</dbReference>